<gene>
    <name evidence="9 10" type="primary">trmB</name>
    <name evidence="10" type="ORF">BN874_400042</name>
</gene>
<proteinExistence type="inferred from homology"/>
<dbReference type="CDD" id="cd02440">
    <property type="entry name" value="AdoMet_MTases"/>
    <property type="match status" value="1"/>
</dbReference>
<dbReference type="OrthoDB" id="9802090at2"/>
<reference evidence="10 11" key="1">
    <citation type="journal article" date="2014" name="ISME J.">
        <title>Candidatus Competibacter-lineage genomes retrieved from metagenomes reveal functional metabolic diversity.</title>
        <authorList>
            <person name="McIlroy S.J."/>
            <person name="Albertsen M."/>
            <person name="Andresen E.K."/>
            <person name="Saunders A.M."/>
            <person name="Kristiansen R."/>
            <person name="Stokholm-Bjerregaard M."/>
            <person name="Nielsen K.L."/>
            <person name="Nielsen P.H."/>
        </authorList>
    </citation>
    <scope>NUCLEOTIDE SEQUENCE [LARGE SCALE GENOMIC DNA]</scope>
    <source>
        <strain evidence="10 11">Run_B_J11</strain>
    </source>
</reference>
<dbReference type="RefSeq" id="WP_051497886.1">
    <property type="nucleotide sequence ID" value="NZ_CBTK010000255.1"/>
</dbReference>
<comment type="function">
    <text evidence="2 9">Catalyzes the formation of N(7)-methylguanine at position 46 (m7G46) in tRNA.</text>
</comment>
<evidence type="ECO:0000313" key="11">
    <source>
        <dbReference type="Proteomes" id="UP000019184"/>
    </source>
</evidence>
<dbReference type="GO" id="GO:0008176">
    <property type="term" value="F:tRNA (guanine(46)-N7)-methyltransferase activity"/>
    <property type="evidence" value="ECO:0007669"/>
    <property type="project" value="UniProtKB-UniRule"/>
</dbReference>
<feature type="binding site" evidence="9">
    <location>
        <position position="145"/>
    </location>
    <ligand>
        <name>substrate</name>
    </ligand>
</feature>
<dbReference type="PROSITE" id="PS51625">
    <property type="entry name" value="SAM_MT_TRMB"/>
    <property type="match status" value="1"/>
</dbReference>
<dbReference type="PANTHER" id="PTHR23417">
    <property type="entry name" value="3-DEOXY-D-MANNO-OCTULOSONIC-ACID TRANSFERASE/TRNA GUANINE-N 7 - -METHYLTRANSFERASE"/>
    <property type="match status" value="1"/>
</dbReference>
<feature type="binding site" evidence="9">
    <location>
        <position position="91"/>
    </location>
    <ligand>
        <name>S-adenosyl-L-methionine</name>
        <dbReference type="ChEBI" id="CHEBI:59789"/>
    </ligand>
</feature>
<protein>
    <recommendedName>
        <fullName evidence="9">tRNA (guanine-N(7)-)-methyltransferase</fullName>
        <ecNumber evidence="9">2.1.1.33</ecNumber>
    </recommendedName>
    <alternativeName>
        <fullName evidence="9">tRNA (guanine(46)-N(7))-methyltransferase</fullName>
    </alternativeName>
    <alternativeName>
        <fullName evidence="9">tRNA(m7G46)-methyltransferase</fullName>
    </alternativeName>
</protein>
<evidence type="ECO:0000256" key="3">
    <source>
        <dbReference type="ARBA" id="ARBA00022603"/>
    </source>
</evidence>
<dbReference type="InterPro" id="IPR029063">
    <property type="entry name" value="SAM-dependent_MTases_sf"/>
</dbReference>
<comment type="catalytic activity">
    <reaction evidence="1 9">
        <text>guanosine(46) in tRNA + S-adenosyl-L-methionine = N(7)-methylguanosine(46) in tRNA + S-adenosyl-L-homocysteine</text>
        <dbReference type="Rhea" id="RHEA:42708"/>
        <dbReference type="Rhea" id="RHEA-COMP:10188"/>
        <dbReference type="Rhea" id="RHEA-COMP:10189"/>
        <dbReference type="ChEBI" id="CHEBI:57856"/>
        <dbReference type="ChEBI" id="CHEBI:59789"/>
        <dbReference type="ChEBI" id="CHEBI:74269"/>
        <dbReference type="ChEBI" id="CHEBI:74480"/>
        <dbReference type="EC" id="2.1.1.33"/>
    </reaction>
</comment>
<comment type="caution">
    <text evidence="9">Lacks conserved residue(s) required for the propagation of feature annotation.</text>
</comment>
<keyword evidence="5 9" id="KW-0949">S-adenosyl-L-methionine</keyword>
<accession>A0A7U7J520</accession>
<feature type="binding site" evidence="9">
    <location>
        <position position="141"/>
    </location>
    <ligand>
        <name>S-adenosyl-L-methionine</name>
        <dbReference type="ChEBI" id="CHEBI:59789"/>
    </ligand>
</feature>
<dbReference type="EMBL" id="CBTK010000255">
    <property type="protein sequence ID" value="CDH46250.1"/>
    <property type="molecule type" value="Genomic_DNA"/>
</dbReference>
<feature type="binding site" evidence="9">
    <location>
        <begin position="214"/>
        <end position="217"/>
    </location>
    <ligand>
        <name>substrate</name>
    </ligand>
</feature>
<evidence type="ECO:0000256" key="8">
    <source>
        <dbReference type="ARBA" id="ARBA00060767"/>
    </source>
</evidence>
<comment type="similarity">
    <text evidence="8 9">Belongs to the class I-like SAM-binding methyltransferase superfamily. TrmB family.</text>
</comment>
<dbReference type="HAMAP" id="MF_01057">
    <property type="entry name" value="tRNA_methyltr_TrmB"/>
    <property type="match status" value="1"/>
</dbReference>
<dbReference type="EC" id="2.1.1.33" evidence="9"/>
<dbReference type="Proteomes" id="UP000019184">
    <property type="component" value="Unassembled WGS sequence"/>
</dbReference>
<evidence type="ECO:0000256" key="2">
    <source>
        <dbReference type="ARBA" id="ARBA00003015"/>
    </source>
</evidence>
<dbReference type="FunFam" id="3.40.50.150:FF:000035">
    <property type="entry name" value="tRNA (guanine-N(7)-)-methyltransferase"/>
    <property type="match status" value="1"/>
</dbReference>
<dbReference type="UniPathway" id="UPA00989"/>
<evidence type="ECO:0000313" key="10">
    <source>
        <dbReference type="EMBL" id="CDH46250.1"/>
    </source>
</evidence>
<keyword evidence="11" id="KW-1185">Reference proteome</keyword>
<dbReference type="SUPFAM" id="SSF53335">
    <property type="entry name" value="S-adenosyl-L-methionine-dependent methyltransferases"/>
    <property type="match status" value="1"/>
</dbReference>
<keyword evidence="3 9" id="KW-0489">Methyltransferase</keyword>
<dbReference type="AlphaFoldDB" id="A0A7U7J520"/>
<feature type="binding site" evidence="9">
    <location>
        <position position="118"/>
    </location>
    <ligand>
        <name>S-adenosyl-L-methionine</name>
        <dbReference type="ChEBI" id="CHEBI:59789"/>
    </ligand>
</feature>
<dbReference type="GO" id="GO:0043527">
    <property type="term" value="C:tRNA methyltransferase complex"/>
    <property type="evidence" value="ECO:0007669"/>
    <property type="project" value="TreeGrafter"/>
</dbReference>
<dbReference type="PANTHER" id="PTHR23417:SF14">
    <property type="entry name" value="PENTACOTRIPEPTIDE-REPEAT REGION OF PRORP DOMAIN-CONTAINING PROTEIN"/>
    <property type="match status" value="1"/>
</dbReference>
<dbReference type="Pfam" id="PF02390">
    <property type="entry name" value="Methyltransf_4"/>
    <property type="match status" value="1"/>
</dbReference>
<feature type="binding site" evidence="9">
    <location>
        <position position="66"/>
    </location>
    <ligand>
        <name>S-adenosyl-L-methionine</name>
        <dbReference type="ChEBI" id="CHEBI:59789"/>
    </ligand>
</feature>
<dbReference type="Gene3D" id="3.40.50.150">
    <property type="entry name" value="Vaccinia Virus protein VP39"/>
    <property type="match status" value="1"/>
</dbReference>
<dbReference type="InterPro" id="IPR003358">
    <property type="entry name" value="tRNA_(Gua-N-7)_MeTrfase_Trmb"/>
</dbReference>
<comment type="pathway">
    <text evidence="7 9">tRNA modification; N(7)-methylguanine-tRNA biosynthesis.</text>
</comment>
<evidence type="ECO:0000256" key="7">
    <source>
        <dbReference type="ARBA" id="ARBA00060552"/>
    </source>
</evidence>
<feature type="binding site" evidence="9">
    <location>
        <position position="177"/>
    </location>
    <ligand>
        <name>substrate</name>
    </ligand>
</feature>
<evidence type="ECO:0000256" key="6">
    <source>
        <dbReference type="ARBA" id="ARBA00022694"/>
    </source>
</evidence>
<name>A0A7U7J520_9GAMM</name>
<evidence type="ECO:0000256" key="4">
    <source>
        <dbReference type="ARBA" id="ARBA00022679"/>
    </source>
</evidence>
<keyword evidence="4 9" id="KW-0808">Transferase</keyword>
<dbReference type="InterPro" id="IPR055361">
    <property type="entry name" value="tRNA_methyltr_TrmB_bact"/>
</dbReference>
<evidence type="ECO:0000256" key="1">
    <source>
        <dbReference type="ARBA" id="ARBA00000142"/>
    </source>
</evidence>
<sequence length="236" mass="27009">MSIVDEWKVGADSPLRIRSFVLRESRMTRAQQRALTELWERFGIESGNTPLAIVELFGRRAPLVVEIGFGDGESLAVMANADPEVNYLGIEVHRPGIGHLLLRAEKLGLTHLRVMRADAVEVLERRLPDESIDRIQIFFPDPWPKARHHKRRLIQSSFVALLARKLKSAGQLHIATDCEDYARSILDLLNATPRWVNKAPDQGFTPHPADRPLTKFEQRGRRLGHEVWELLFMRCE</sequence>
<organism evidence="10 11">
    <name type="scientific">Candidatus Contendobacter odensis Run_B_J11</name>
    <dbReference type="NCBI Taxonomy" id="1400861"/>
    <lineage>
        <taxon>Bacteria</taxon>
        <taxon>Pseudomonadati</taxon>
        <taxon>Pseudomonadota</taxon>
        <taxon>Gammaproteobacteria</taxon>
        <taxon>Candidatus Competibacteraceae</taxon>
        <taxon>Candidatus Contendibacter</taxon>
    </lineage>
</organism>
<dbReference type="NCBIfam" id="TIGR00091">
    <property type="entry name" value="tRNA (guanosine(46)-N7)-methyltransferase TrmB"/>
    <property type="match status" value="1"/>
</dbReference>
<evidence type="ECO:0000256" key="5">
    <source>
        <dbReference type="ARBA" id="ARBA00022691"/>
    </source>
</evidence>
<comment type="caution">
    <text evidence="10">The sequence shown here is derived from an EMBL/GenBank/DDBJ whole genome shotgun (WGS) entry which is preliminary data.</text>
</comment>
<evidence type="ECO:0000256" key="9">
    <source>
        <dbReference type="HAMAP-Rule" id="MF_01057"/>
    </source>
</evidence>
<keyword evidence="6 9" id="KW-0819">tRNA processing</keyword>